<comment type="caution">
    <text evidence="1">The sequence shown here is derived from an EMBL/GenBank/DDBJ whole genome shotgun (WGS) entry which is preliminary data.</text>
</comment>
<proteinExistence type="predicted"/>
<feature type="non-terminal residue" evidence="1">
    <location>
        <position position="1"/>
    </location>
</feature>
<keyword evidence="2" id="KW-1185">Reference proteome</keyword>
<dbReference type="Proteomes" id="UP000708208">
    <property type="component" value="Unassembled WGS sequence"/>
</dbReference>
<evidence type="ECO:0000313" key="2">
    <source>
        <dbReference type="Proteomes" id="UP000708208"/>
    </source>
</evidence>
<protein>
    <submittedName>
        <fullName evidence="1">Uncharacterized protein</fullName>
    </submittedName>
</protein>
<dbReference type="AlphaFoldDB" id="A0A8J2KMA4"/>
<sequence>MFNKWGVDGFTAALNFRDNTQEYNWKDIKLFGNYLENLLRVWKTPRNFETFAKSRDFVNALIREGKLCLENIYFVWLRDLIPYLRLSTVVICLFDADEKIYDE</sequence>
<evidence type="ECO:0000313" key="1">
    <source>
        <dbReference type="EMBL" id="CAG7820546.1"/>
    </source>
</evidence>
<reference evidence="1" key="1">
    <citation type="submission" date="2021-06" db="EMBL/GenBank/DDBJ databases">
        <authorList>
            <person name="Hodson N. C."/>
            <person name="Mongue J. A."/>
            <person name="Jaron S. K."/>
        </authorList>
    </citation>
    <scope>NUCLEOTIDE SEQUENCE</scope>
</reference>
<name>A0A8J2KMA4_9HEXA</name>
<dbReference type="EMBL" id="CAJVCH010481876">
    <property type="protein sequence ID" value="CAG7820546.1"/>
    <property type="molecule type" value="Genomic_DNA"/>
</dbReference>
<accession>A0A8J2KMA4</accession>
<gene>
    <name evidence="1" type="ORF">AFUS01_LOCUS30933</name>
</gene>
<organism evidence="1 2">
    <name type="scientific">Allacma fusca</name>
    <dbReference type="NCBI Taxonomy" id="39272"/>
    <lineage>
        <taxon>Eukaryota</taxon>
        <taxon>Metazoa</taxon>
        <taxon>Ecdysozoa</taxon>
        <taxon>Arthropoda</taxon>
        <taxon>Hexapoda</taxon>
        <taxon>Collembola</taxon>
        <taxon>Symphypleona</taxon>
        <taxon>Sminthuridae</taxon>
        <taxon>Allacma</taxon>
    </lineage>
</organism>